<dbReference type="Proteomes" id="UP000298663">
    <property type="component" value="Unassembled WGS sequence"/>
</dbReference>
<protein>
    <submittedName>
        <fullName evidence="1">Uncharacterized protein</fullName>
    </submittedName>
</protein>
<dbReference type="AlphaFoldDB" id="A0A4U5M1U7"/>
<evidence type="ECO:0000313" key="2">
    <source>
        <dbReference type="Proteomes" id="UP000298663"/>
    </source>
</evidence>
<dbReference type="EMBL" id="AZBU02000010">
    <property type="protein sequence ID" value="TKR62647.1"/>
    <property type="molecule type" value="Genomic_DNA"/>
</dbReference>
<evidence type="ECO:0000313" key="1">
    <source>
        <dbReference type="EMBL" id="TKR62647.1"/>
    </source>
</evidence>
<comment type="caution">
    <text evidence="1">The sequence shown here is derived from an EMBL/GenBank/DDBJ whole genome shotgun (WGS) entry which is preliminary data.</text>
</comment>
<organism evidence="1 2">
    <name type="scientific">Steinernema carpocapsae</name>
    <name type="common">Entomopathogenic nematode</name>
    <dbReference type="NCBI Taxonomy" id="34508"/>
    <lineage>
        <taxon>Eukaryota</taxon>
        <taxon>Metazoa</taxon>
        <taxon>Ecdysozoa</taxon>
        <taxon>Nematoda</taxon>
        <taxon>Chromadorea</taxon>
        <taxon>Rhabditida</taxon>
        <taxon>Tylenchina</taxon>
        <taxon>Panagrolaimomorpha</taxon>
        <taxon>Strongyloidoidea</taxon>
        <taxon>Steinernematidae</taxon>
        <taxon>Steinernema</taxon>
    </lineage>
</organism>
<keyword evidence="2" id="KW-1185">Reference proteome</keyword>
<gene>
    <name evidence="1" type="ORF">L596_026574</name>
</gene>
<proteinExistence type="predicted"/>
<name>A0A4U5M1U7_STECR</name>
<reference evidence="1 2" key="2">
    <citation type="journal article" date="2019" name="G3 (Bethesda)">
        <title>Hybrid Assembly of the Genome of the Entomopathogenic Nematode Steinernema carpocapsae Identifies the X-Chromosome.</title>
        <authorList>
            <person name="Serra L."/>
            <person name="Macchietto M."/>
            <person name="Macias-Munoz A."/>
            <person name="McGill C.J."/>
            <person name="Rodriguez I.M."/>
            <person name="Rodriguez B."/>
            <person name="Murad R."/>
            <person name="Mortazavi A."/>
        </authorList>
    </citation>
    <scope>NUCLEOTIDE SEQUENCE [LARGE SCALE GENOMIC DNA]</scope>
    <source>
        <strain evidence="1 2">ALL</strain>
    </source>
</reference>
<sequence>MVDILPSLCSTVREAQPESIAQMIGMNPDELLGINEYETIIDVVELDSSSDDEIQVIDVKRPRLDGPTK</sequence>
<accession>A0A4U5M1U7</accession>
<reference evidence="1 2" key="1">
    <citation type="journal article" date="2015" name="Genome Biol.">
        <title>Comparative genomics of Steinernema reveals deeply conserved gene regulatory networks.</title>
        <authorList>
            <person name="Dillman A.R."/>
            <person name="Macchietto M."/>
            <person name="Porter C.F."/>
            <person name="Rogers A."/>
            <person name="Williams B."/>
            <person name="Antoshechkin I."/>
            <person name="Lee M.M."/>
            <person name="Goodwin Z."/>
            <person name="Lu X."/>
            <person name="Lewis E.E."/>
            <person name="Goodrich-Blair H."/>
            <person name="Stock S.P."/>
            <person name="Adams B.J."/>
            <person name="Sternberg P.W."/>
            <person name="Mortazavi A."/>
        </authorList>
    </citation>
    <scope>NUCLEOTIDE SEQUENCE [LARGE SCALE GENOMIC DNA]</scope>
    <source>
        <strain evidence="1 2">ALL</strain>
    </source>
</reference>